<gene>
    <name evidence="3" type="ORF">D7M11_14180</name>
</gene>
<keyword evidence="4" id="KW-1185">Reference proteome</keyword>
<sequence length="744" mass="81865">MWKSRAGSVSISLILLIAPLFTFHAALIDAARVQMGERQAETATKTALRSVLSAYDPTLRGYGLFAVGLNPAASSDLFEQVLTENLNTGGNGSFSVVQPSFVSAKLQPLYTLGNQSVFGRQVLEEMKYRAPVEFALGVTDKLTGKSGAASMLGGVSQFAKQAGNIETLIEQRDDELDAAWSASREAVAKASTYEAYYAKKLERLDELCRLIGLRTAEDLNRDIRALKAQADSLQQAIRERQAGLAGLLQAGVQAVEQLIAIQQAIGELERKLGDIQKQIGDLELILRYIAEYTLLMNTTKLEAERDRIAMSDRVSRIFEKLDRAKSLDDQIRAELTVPADSGIAVDALAAATMPDSYYVKYKTGAGGLGALFSGFETALSVTALFVGENKFDSARKQDLDASNEAYGQKAQQFAAEQGAEENKRTAAKDSVSKRKKEEKLRYAQIWDELRKIWADCGSDSTAAYARLEVGDPASGEVSLNRKYADYNRIESAQAAANAEMGDSDTAIQKTTGLIDKLLGGIGSAAGQFRDELYYNEYALTKFNYRTYGKEIGPDGYPKPDYESSQRESHELETQEAEYLIYGLNSCLKNQSAAYAEMFAIRLAVRTAEALMAPESKVVTMGNPLLTLLWALAEGAGRAYVDMTKLVSGEEVQVSDKTPAALTMNYKDYLRLFLMLHTKREPMMTRMQSLIELNTNQDLRQSAAYMQVRTETRVGLWFMPFTLSAFGYPVQGNQAQVTKSAMLSY</sequence>
<dbReference type="OrthoDB" id="2385264at2"/>
<evidence type="ECO:0000313" key="4">
    <source>
        <dbReference type="Proteomes" id="UP000282311"/>
    </source>
</evidence>
<evidence type="ECO:0000256" key="1">
    <source>
        <dbReference type="SAM" id="Coils"/>
    </source>
</evidence>
<name>A0A3B0CD68_9BACL</name>
<keyword evidence="1" id="KW-0175">Coiled coil</keyword>
<organism evidence="3 4">
    <name type="scientific">Paenibacillus ginsengarvi</name>
    <dbReference type="NCBI Taxonomy" id="400777"/>
    <lineage>
        <taxon>Bacteria</taxon>
        <taxon>Bacillati</taxon>
        <taxon>Bacillota</taxon>
        <taxon>Bacilli</taxon>
        <taxon>Bacillales</taxon>
        <taxon>Paenibacillaceae</taxon>
        <taxon>Paenibacillus</taxon>
    </lineage>
</organism>
<reference evidence="3 4" key="1">
    <citation type="journal article" date="2007" name="Int. J. Syst. Evol. Microbiol.">
        <title>Paenibacillus ginsengarvi sp. nov., isolated from soil from ginseng cultivation.</title>
        <authorList>
            <person name="Yoon M.H."/>
            <person name="Ten L.N."/>
            <person name="Im W.T."/>
        </authorList>
    </citation>
    <scope>NUCLEOTIDE SEQUENCE [LARGE SCALE GENOMIC DNA]</scope>
    <source>
        <strain evidence="3 4">KCTC 13059</strain>
    </source>
</reference>
<comment type="caution">
    <text evidence="3">The sequence shown here is derived from an EMBL/GenBank/DDBJ whole genome shotgun (WGS) entry which is preliminary data.</text>
</comment>
<accession>A0A3B0CD68</accession>
<evidence type="ECO:0000313" key="3">
    <source>
        <dbReference type="EMBL" id="RKN84155.1"/>
    </source>
</evidence>
<dbReference type="RefSeq" id="WP_120747890.1">
    <property type="nucleotide sequence ID" value="NZ_RBAH01000009.1"/>
</dbReference>
<feature type="coiled-coil region" evidence="1">
    <location>
        <begin position="216"/>
        <end position="285"/>
    </location>
</feature>
<dbReference type="EMBL" id="RBAH01000009">
    <property type="protein sequence ID" value="RKN84155.1"/>
    <property type="molecule type" value="Genomic_DNA"/>
</dbReference>
<protein>
    <submittedName>
        <fullName evidence="3">Uncharacterized protein</fullName>
    </submittedName>
</protein>
<dbReference type="AlphaFoldDB" id="A0A3B0CD68"/>
<proteinExistence type="predicted"/>
<evidence type="ECO:0000256" key="2">
    <source>
        <dbReference type="SAM" id="MobiDB-lite"/>
    </source>
</evidence>
<feature type="compositionally biased region" description="Basic and acidic residues" evidence="2">
    <location>
        <begin position="420"/>
        <end position="431"/>
    </location>
</feature>
<dbReference type="Proteomes" id="UP000282311">
    <property type="component" value="Unassembled WGS sequence"/>
</dbReference>
<feature type="region of interest" description="Disordered" evidence="2">
    <location>
        <begin position="405"/>
        <end position="431"/>
    </location>
</feature>
<feature type="compositionally biased region" description="Low complexity" evidence="2">
    <location>
        <begin position="408"/>
        <end position="417"/>
    </location>
</feature>